<dbReference type="InterPro" id="IPR003719">
    <property type="entry name" value="Phenazine_PhzF-like"/>
</dbReference>
<gene>
    <name evidence="1" type="ORF">SDC9_156411</name>
</gene>
<organism evidence="1">
    <name type="scientific">bioreactor metagenome</name>
    <dbReference type="NCBI Taxonomy" id="1076179"/>
    <lineage>
        <taxon>unclassified sequences</taxon>
        <taxon>metagenomes</taxon>
        <taxon>ecological metagenomes</taxon>
    </lineage>
</organism>
<dbReference type="AlphaFoldDB" id="A0A645F9I3"/>
<evidence type="ECO:0000313" key="1">
    <source>
        <dbReference type="EMBL" id="MPN09123.1"/>
    </source>
</evidence>
<dbReference type="EMBL" id="VSSQ01055211">
    <property type="protein sequence ID" value="MPN09123.1"/>
    <property type="molecule type" value="Genomic_DNA"/>
</dbReference>
<comment type="caution">
    <text evidence="1">The sequence shown here is derived from an EMBL/GenBank/DDBJ whole genome shotgun (WGS) entry which is preliminary data.</text>
</comment>
<reference evidence="1" key="1">
    <citation type="submission" date="2019-08" db="EMBL/GenBank/DDBJ databases">
        <authorList>
            <person name="Kucharzyk K."/>
            <person name="Murdoch R.W."/>
            <person name="Higgins S."/>
            <person name="Loffler F."/>
        </authorList>
    </citation>
    <scope>NUCLEOTIDE SEQUENCE</scope>
</reference>
<dbReference type="Gene3D" id="3.10.310.10">
    <property type="entry name" value="Diaminopimelate Epimerase, Chain A, domain 1"/>
    <property type="match status" value="1"/>
</dbReference>
<evidence type="ECO:0008006" key="2">
    <source>
        <dbReference type="Google" id="ProtNLM"/>
    </source>
</evidence>
<accession>A0A645F9I3</accession>
<dbReference type="Pfam" id="PF02567">
    <property type="entry name" value="PhzC-PhzF"/>
    <property type="match status" value="1"/>
</dbReference>
<protein>
    <recommendedName>
        <fullName evidence="2">PhzF family phenazine biosynthesis protein</fullName>
    </recommendedName>
</protein>
<sequence>MLDMDKKLNLHGWYVFTPQVLLAENDFHVRFFAPSMGVDEDPVTGTANAYFSFYYYRYISAKPSGHLKNEQGFEIGKNGEIEVEFSELDALPSIVISGYVQKYIKGELNIQNLDMYSN</sequence>
<dbReference type="SUPFAM" id="SSF54506">
    <property type="entry name" value="Diaminopimelate epimerase-like"/>
    <property type="match status" value="1"/>
</dbReference>
<name>A0A645F9I3_9ZZZZ</name>
<proteinExistence type="predicted"/>
<dbReference type="GO" id="GO:0003824">
    <property type="term" value="F:catalytic activity"/>
    <property type="evidence" value="ECO:0007669"/>
    <property type="project" value="InterPro"/>
</dbReference>